<dbReference type="Pfam" id="PF03732">
    <property type="entry name" value="Retrotrans_gag"/>
    <property type="match status" value="1"/>
</dbReference>
<proteinExistence type="predicted"/>
<feature type="non-terminal residue" evidence="5">
    <location>
        <position position="734"/>
    </location>
</feature>
<feature type="domain" description="CCHC-type" evidence="3">
    <location>
        <begin position="333"/>
        <end position="348"/>
    </location>
</feature>
<feature type="compositionally biased region" description="Acidic residues" evidence="2">
    <location>
        <begin position="360"/>
        <end position="371"/>
    </location>
</feature>
<dbReference type="Pfam" id="PF00098">
    <property type="entry name" value="zf-CCHC"/>
    <property type="match status" value="1"/>
</dbReference>
<keyword evidence="1" id="KW-0862">Zinc</keyword>
<dbReference type="InterPro" id="IPR036875">
    <property type="entry name" value="Znf_CCHC_sf"/>
</dbReference>
<dbReference type="InterPro" id="IPR001878">
    <property type="entry name" value="Znf_CCHC"/>
</dbReference>
<feature type="compositionally biased region" description="Low complexity" evidence="2">
    <location>
        <begin position="276"/>
        <end position="286"/>
    </location>
</feature>
<reference evidence="5" key="2">
    <citation type="submission" date="2025-08" db="UniProtKB">
        <authorList>
            <consortium name="RefSeq"/>
        </authorList>
    </citation>
    <scope>IDENTIFICATION</scope>
    <source>
        <tissue evidence="5">Leaf</tissue>
    </source>
</reference>
<keyword evidence="4" id="KW-1185">Reference proteome</keyword>
<dbReference type="PANTHER" id="PTHR35046">
    <property type="entry name" value="ZINC KNUCKLE (CCHC-TYPE) FAMILY PROTEIN"/>
    <property type="match status" value="1"/>
</dbReference>
<evidence type="ECO:0000256" key="1">
    <source>
        <dbReference type="PROSITE-ProRule" id="PRU00047"/>
    </source>
</evidence>
<evidence type="ECO:0000313" key="5">
    <source>
        <dbReference type="RefSeq" id="XP_019098342.1"/>
    </source>
</evidence>
<dbReference type="CDD" id="cd00303">
    <property type="entry name" value="retropepsin_like"/>
    <property type="match status" value="1"/>
</dbReference>
<feature type="region of interest" description="Disordered" evidence="2">
    <location>
        <begin position="32"/>
        <end position="102"/>
    </location>
</feature>
<dbReference type="InterPro" id="IPR005162">
    <property type="entry name" value="Retrotrans_gag_dom"/>
</dbReference>
<dbReference type="Gene3D" id="4.10.60.10">
    <property type="entry name" value="Zinc finger, CCHC-type"/>
    <property type="match status" value="1"/>
</dbReference>
<evidence type="ECO:0000259" key="3">
    <source>
        <dbReference type="PROSITE" id="PS50158"/>
    </source>
</evidence>
<protein>
    <submittedName>
        <fullName evidence="5">Uncharacterized protein LOC109131630</fullName>
    </submittedName>
</protein>
<dbReference type="Gene3D" id="2.40.70.10">
    <property type="entry name" value="Acid Proteases"/>
    <property type="match status" value="1"/>
</dbReference>
<evidence type="ECO:0000256" key="2">
    <source>
        <dbReference type="SAM" id="MobiDB-lite"/>
    </source>
</evidence>
<dbReference type="PANTHER" id="PTHR35046:SF9">
    <property type="entry name" value="RNA-DIRECTED DNA POLYMERASE"/>
    <property type="match status" value="1"/>
</dbReference>
<dbReference type="SUPFAM" id="SSF57756">
    <property type="entry name" value="Retrovirus zinc finger-like domains"/>
    <property type="match status" value="1"/>
</dbReference>
<gene>
    <name evidence="5" type="primary">LOC109131630</name>
</gene>
<dbReference type="RefSeq" id="XP_019098342.1">
    <property type="nucleotide sequence ID" value="XM_019242797.1"/>
</dbReference>
<feature type="region of interest" description="Disordered" evidence="2">
    <location>
        <begin position="265"/>
        <end position="330"/>
    </location>
</feature>
<feature type="region of interest" description="Disordered" evidence="2">
    <location>
        <begin position="347"/>
        <end position="377"/>
    </location>
</feature>
<dbReference type="SMART" id="SM00343">
    <property type="entry name" value="ZnF_C2HC"/>
    <property type="match status" value="1"/>
</dbReference>
<dbReference type="PROSITE" id="PS50158">
    <property type="entry name" value="ZF_CCHC"/>
    <property type="match status" value="1"/>
</dbReference>
<name>A0ABM1RH54_CAMSA</name>
<dbReference type="Proteomes" id="UP000694864">
    <property type="component" value="Unplaced"/>
</dbReference>
<keyword evidence="1" id="KW-0479">Metal-binding</keyword>
<dbReference type="GeneID" id="109131630"/>
<sequence length="734" mass="84182">MAAQPGEPLPPSEIGEVLAEIRTQVAQLGNRLQWIEDGQRQPVARGPPIQDRQRRYEPDPVGTSEEDDGPPYQGRHPRRRDEHEDDQPYRPVEPGHKLTAPTFAGKVDPEAYLDWEGRMDHIFACYNYPEPKKIAYAAAQFTDHALTWWDRSEADRRRNGERALPHWEAMKNEMRRRYVPPLYHRELQRRFRKLSQGAKSVEDYYEEFEHLRNRLEVEDSEEGLMAQFLDGLQDRIARKVERLSYNSFDELLHLAMQVEQQIKRKANTVHRSRAQGTPSWSPNSSPGPGGHRGQEKSKAVTIDSRFKPRDQNKDSRTDPRPQPTEGRSRDIICFKCQGRGHYARDCPNPRTMTITASGELESEDDNDPDEPNDAKEVEEAVAEPDEGELLMIRRVLNTSQCPDDTHQRDNIFHTRCTVSGKVCGLIIDGGSCTNVASSYMVKKLSLGTTNHPKPYKLKWLNDKAVVPVTEQVTVPFSVGPYKDQVLCDVVPMQASHLLLGRPWQFDKRTSHCGHTNQYSFVHDNKRICLKPLSPTQVCELQSKMSKEPSTKMNFLINASTVRRSLSDSTCQVLLMVFKDVVSIGTEQDAVPAMIRPLLRRYQDVFPDELPHGLPPLRGIEHQIDLVPGAQLPNRPAYRVNPEEAKECVIHTDHETLKHLRGQTNLKRRHAKWLEFIETFPYVIKYKKGKENVVADALSRRHTLITTMDARILGFEHIKDAYGLDPDFAECYQEH</sequence>
<evidence type="ECO:0000313" key="4">
    <source>
        <dbReference type="Proteomes" id="UP000694864"/>
    </source>
</evidence>
<feature type="compositionally biased region" description="Basic and acidic residues" evidence="2">
    <location>
        <begin position="79"/>
        <end position="96"/>
    </location>
</feature>
<keyword evidence="1" id="KW-0863">Zinc-finger</keyword>
<organism evidence="4 5">
    <name type="scientific">Camelina sativa</name>
    <name type="common">False flax</name>
    <name type="synonym">Myagrum sativum</name>
    <dbReference type="NCBI Taxonomy" id="90675"/>
    <lineage>
        <taxon>Eukaryota</taxon>
        <taxon>Viridiplantae</taxon>
        <taxon>Streptophyta</taxon>
        <taxon>Embryophyta</taxon>
        <taxon>Tracheophyta</taxon>
        <taxon>Spermatophyta</taxon>
        <taxon>Magnoliopsida</taxon>
        <taxon>eudicotyledons</taxon>
        <taxon>Gunneridae</taxon>
        <taxon>Pentapetalae</taxon>
        <taxon>rosids</taxon>
        <taxon>malvids</taxon>
        <taxon>Brassicales</taxon>
        <taxon>Brassicaceae</taxon>
        <taxon>Camelineae</taxon>
        <taxon>Camelina</taxon>
    </lineage>
</organism>
<feature type="compositionally biased region" description="Basic and acidic residues" evidence="2">
    <location>
        <begin position="292"/>
        <end position="319"/>
    </location>
</feature>
<dbReference type="InterPro" id="IPR021109">
    <property type="entry name" value="Peptidase_aspartic_dom_sf"/>
</dbReference>
<reference evidence="4" key="1">
    <citation type="journal article" date="2014" name="Nat. Commun.">
        <title>The emerging biofuel crop Camelina sativa retains a highly undifferentiated hexaploid genome structure.</title>
        <authorList>
            <person name="Kagale S."/>
            <person name="Koh C."/>
            <person name="Nixon J."/>
            <person name="Bollina V."/>
            <person name="Clarke W.E."/>
            <person name="Tuteja R."/>
            <person name="Spillane C."/>
            <person name="Robinson S.J."/>
            <person name="Links M.G."/>
            <person name="Clarke C."/>
            <person name="Higgins E.E."/>
            <person name="Huebert T."/>
            <person name="Sharpe A.G."/>
            <person name="Parkin I.A."/>
        </authorList>
    </citation>
    <scope>NUCLEOTIDE SEQUENCE [LARGE SCALE GENOMIC DNA]</scope>
    <source>
        <strain evidence="4">cv. DH55</strain>
    </source>
</reference>
<accession>A0ABM1RH54</accession>